<keyword evidence="2" id="KW-1185">Reference proteome</keyword>
<sequence length="113" mass="13700">MNSERQIIFYRHYFTDFYLEQTEKVQEKIAYVFKILMNVQNIPKKFLSHMSGTEGLYEIRIEFESNIYRIFCCFDKGNLVVLFNGFQKKSQKTPKKEIDQALKLKEEYFNTKK</sequence>
<dbReference type="OrthoDB" id="573082at2"/>
<dbReference type="Pfam" id="PF05973">
    <property type="entry name" value="Gp49"/>
    <property type="match status" value="1"/>
</dbReference>
<dbReference type="EMBL" id="FPBF01000006">
    <property type="protein sequence ID" value="SFU09324.1"/>
    <property type="molecule type" value="Genomic_DNA"/>
</dbReference>
<proteinExistence type="predicted"/>
<dbReference type="InterPro" id="IPR009241">
    <property type="entry name" value="HigB-like"/>
</dbReference>
<accession>A0A1I7DCJ8</accession>
<organism evidence="1 2">
    <name type="scientific">Algoriphagus locisalis</name>
    <dbReference type="NCBI Taxonomy" id="305507"/>
    <lineage>
        <taxon>Bacteria</taxon>
        <taxon>Pseudomonadati</taxon>
        <taxon>Bacteroidota</taxon>
        <taxon>Cytophagia</taxon>
        <taxon>Cytophagales</taxon>
        <taxon>Cyclobacteriaceae</taxon>
        <taxon>Algoriphagus</taxon>
    </lineage>
</organism>
<gene>
    <name evidence="1" type="ORF">SAMN04489724_3890</name>
</gene>
<evidence type="ECO:0000313" key="1">
    <source>
        <dbReference type="EMBL" id="SFU09324.1"/>
    </source>
</evidence>
<name>A0A1I7DCJ8_9BACT</name>
<dbReference type="Proteomes" id="UP000199673">
    <property type="component" value="Unassembled WGS sequence"/>
</dbReference>
<dbReference type="AlphaFoldDB" id="A0A1I7DCJ8"/>
<dbReference type="STRING" id="305507.SAMN04489724_3890"/>
<reference evidence="2" key="1">
    <citation type="submission" date="2016-10" db="EMBL/GenBank/DDBJ databases">
        <authorList>
            <person name="Varghese N."/>
            <person name="Submissions S."/>
        </authorList>
    </citation>
    <scope>NUCLEOTIDE SEQUENCE [LARGE SCALE GENOMIC DNA]</scope>
    <source>
        <strain evidence="2">DSM 23445</strain>
    </source>
</reference>
<evidence type="ECO:0000313" key="2">
    <source>
        <dbReference type="Proteomes" id="UP000199673"/>
    </source>
</evidence>
<protein>
    <submittedName>
        <fullName evidence="1">Phage derived protein Gp49-like</fullName>
    </submittedName>
</protein>
<dbReference type="RefSeq" id="WP_091696492.1">
    <property type="nucleotide sequence ID" value="NZ_FPBF01000006.1"/>
</dbReference>